<keyword evidence="4 5" id="KW-0720">Serine protease</keyword>
<dbReference type="InterPro" id="IPR036034">
    <property type="entry name" value="PDZ_sf"/>
</dbReference>
<dbReference type="eggNOG" id="COG0793">
    <property type="taxonomic scope" value="Bacteria"/>
</dbReference>
<evidence type="ECO:0000256" key="4">
    <source>
        <dbReference type="ARBA" id="ARBA00022825"/>
    </source>
</evidence>
<evidence type="ECO:0000256" key="1">
    <source>
        <dbReference type="ARBA" id="ARBA00009179"/>
    </source>
</evidence>
<dbReference type="SMART" id="SM00245">
    <property type="entry name" value="TSPc"/>
    <property type="match status" value="1"/>
</dbReference>
<proteinExistence type="inferred from homology"/>
<dbReference type="AlphaFoldDB" id="G8QZM8"/>
<dbReference type="SUPFAM" id="SSF52096">
    <property type="entry name" value="ClpP/crotonase"/>
    <property type="match status" value="1"/>
</dbReference>
<keyword evidence="8" id="KW-1185">Reference proteome</keyword>
<dbReference type="RefSeq" id="WP_014203030.1">
    <property type="nucleotide sequence ID" value="NC_016599.1"/>
</dbReference>
<dbReference type="InterPro" id="IPR001478">
    <property type="entry name" value="PDZ"/>
</dbReference>
<dbReference type="OrthoDB" id="9812068at2"/>
<dbReference type="GO" id="GO:0008236">
    <property type="term" value="F:serine-type peptidase activity"/>
    <property type="evidence" value="ECO:0007669"/>
    <property type="project" value="UniProtKB-KW"/>
</dbReference>
<dbReference type="InterPro" id="IPR041489">
    <property type="entry name" value="PDZ_6"/>
</dbReference>
<dbReference type="Pfam" id="PF03572">
    <property type="entry name" value="Peptidase_S41"/>
    <property type="match status" value="1"/>
</dbReference>
<sequence>MKKITKLSLASLAGVLLIFSVAFKPDYFEISKQLDIFTNVFKEVSLYYVDETQPGELMTEAMESMLESLDPYTTYIPEERVEDFKIQTTGNYGGIGASIRKRGDEIVLTTPYEGFAADKAGFKAGDRILEVDGKPITGKSTSDVSTALKGAAGTEVTLKVERAGKIITKTFEREDVHVKSVPYYGMLDENVGYIVLTSFTDKASKEVKAALKELKKENELQGLVLDLRGNPGGLLNEAVNITNIFIEKGKEVVDTKGKMEEWEKTYKTLNSPEDLEIPVAVLINRGSASASEIVSGTLQDYDRAVIIGQRSYGKGLVQQTRQLSYGAQLKVTIAKYYTPSGRCIQAINYAERDEEGSVVKIPDSLRTQFTTANGRPVFDGGGIDPDIEMEPEDLSPIIISLYKEMLLFDWVTEYARSHESIAPAKEFELSDAEYASFVKWVEDKDFHYDTETEKALEKLETAAKDEAYFADLQSEIEGLRKRYESRHNNDLEANKAQIKRLLEEEIASRYYYDSGRIANALHSDKEIAKALEVLQDKQTYQGVLTASAKQ</sequence>
<accession>G8QZM8</accession>
<dbReference type="SUPFAM" id="SSF50156">
    <property type="entry name" value="PDZ domain-like"/>
    <property type="match status" value="1"/>
</dbReference>
<dbReference type="PANTHER" id="PTHR32060:SF30">
    <property type="entry name" value="CARBOXY-TERMINAL PROCESSING PROTEASE CTPA"/>
    <property type="match status" value="1"/>
</dbReference>
<dbReference type="InterPro" id="IPR004447">
    <property type="entry name" value="Peptidase_S41A"/>
</dbReference>
<dbReference type="Gene3D" id="3.30.750.44">
    <property type="match status" value="1"/>
</dbReference>
<dbReference type="HOGENOM" id="CLU_017295_2_0_10"/>
<organism evidence="7 8">
    <name type="scientific">Owenweeksia hongkongensis (strain DSM 17368 / CIP 108786 / JCM 12287 / NRRL B-23963 / UST20020801)</name>
    <dbReference type="NCBI Taxonomy" id="926562"/>
    <lineage>
        <taxon>Bacteria</taxon>
        <taxon>Pseudomonadati</taxon>
        <taxon>Bacteroidota</taxon>
        <taxon>Flavobacteriia</taxon>
        <taxon>Flavobacteriales</taxon>
        <taxon>Owenweeksiaceae</taxon>
        <taxon>Owenweeksia</taxon>
    </lineage>
</organism>
<dbReference type="PATRIC" id="fig|926562.3.peg.2736"/>
<comment type="similarity">
    <text evidence="1 5">Belongs to the peptidase S41A family.</text>
</comment>
<evidence type="ECO:0000313" key="8">
    <source>
        <dbReference type="Proteomes" id="UP000005631"/>
    </source>
</evidence>
<evidence type="ECO:0000256" key="2">
    <source>
        <dbReference type="ARBA" id="ARBA00022670"/>
    </source>
</evidence>
<dbReference type="PANTHER" id="PTHR32060">
    <property type="entry name" value="TAIL-SPECIFIC PROTEASE"/>
    <property type="match status" value="1"/>
</dbReference>
<feature type="domain" description="PDZ" evidence="6">
    <location>
        <begin position="83"/>
        <end position="151"/>
    </location>
</feature>
<dbReference type="PROSITE" id="PS50106">
    <property type="entry name" value="PDZ"/>
    <property type="match status" value="1"/>
</dbReference>
<dbReference type="InterPro" id="IPR029045">
    <property type="entry name" value="ClpP/crotonase-like_dom_sf"/>
</dbReference>
<dbReference type="GO" id="GO:0007165">
    <property type="term" value="P:signal transduction"/>
    <property type="evidence" value="ECO:0007669"/>
    <property type="project" value="TreeGrafter"/>
</dbReference>
<dbReference type="Gene3D" id="3.90.226.10">
    <property type="entry name" value="2-enoyl-CoA Hydratase, Chain A, domain 1"/>
    <property type="match status" value="1"/>
</dbReference>
<dbReference type="KEGG" id="oho:Oweho_2718"/>
<dbReference type="GO" id="GO:0006508">
    <property type="term" value="P:proteolysis"/>
    <property type="evidence" value="ECO:0007669"/>
    <property type="project" value="UniProtKB-KW"/>
</dbReference>
<dbReference type="Proteomes" id="UP000005631">
    <property type="component" value="Chromosome"/>
</dbReference>
<gene>
    <name evidence="7" type="ordered locus">Oweho_2718</name>
</gene>
<dbReference type="GO" id="GO:0004175">
    <property type="term" value="F:endopeptidase activity"/>
    <property type="evidence" value="ECO:0007669"/>
    <property type="project" value="TreeGrafter"/>
</dbReference>
<dbReference type="Gene3D" id="2.30.42.10">
    <property type="match status" value="1"/>
</dbReference>
<dbReference type="Pfam" id="PF17820">
    <property type="entry name" value="PDZ_6"/>
    <property type="match status" value="1"/>
</dbReference>
<dbReference type="InterPro" id="IPR005151">
    <property type="entry name" value="Tail-specific_protease"/>
</dbReference>
<dbReference type="NCBIfam" id="TIGR00225">
    <property type="entry name" value="prc"/>
    <property type="match status" value="1"/>
</dbReference>
<evidence type="ECO:0000256" key="5">
    <source>
        <dbReference type="RuleBase" id="RU004404"/>
    </source>
</evidence>
<dbReference type="GO" id="GO:0030288">
    <property type="term" value="C:outer membrane-bounded periplasmic space"/>
    <property type="evidence" value="ECO:0007669"/>
    <property type="project" value="TreeGrafter"/>
</dbReference>
<protein>
    <submittedName>
        <fullName evidence="7">C-terminal processing peptidase</fullName>
    </submittedName>
</protein>
<dbReference type="STRING" id="926562.Oweho_2718"/>
<reference evidence="7 8" key="1">
    <citation type="journal article" date="2012" name="Stand. Genomic Sci.">
        <title>Genome sequence of the orange-pigmented seawater bacterium Owenweeksia hongkongensis type strain (UST20020801(T)).</title>
        <authorList>
            <person name="Riedel T."/>
            <person name="Held B."/>
            <person name="Nolan M."/>
            <person name="Lucas S."/>
            <person name="Lapidus A."/>
            <person name="Tice H."/>
            <person name="Del Rio T.G."/>
            <person name="Cheng J.F."/>
            <person name="Han C."/>
            <person name="Tapia R."/>
            <person name="Goodwin L.A."/>
            <person name="Pitluck S."/>
            <person name="Liolios K."/>
            <person name="Mavromatis K."/>
            <person name="Pagani I."/>
            <person name="Ivanova N."/>
            <person name="Mikhailova N."/>
            <person name="Pati A."/>
            <person name="Chen A."/>
            <person name="Palaniappan K."/>
            <person name="Rohde M."/>
            <person name="Tindall B.J."/>
            <person name="Detter J.C."/>
            <person name="Goker M."/>
            <person name="Woyke T."/>
            <person name="Bristow J."/>
            <person name="Eisen J.A."/>
            <person name="Markowitz V."/>
            <person name="Hugenholtz P."/>
            <person name="Klenk H.P."/>
            <person name="Kyrpides N.C."/>
        </authorList>
    </citation>
    <scope>NUCLEOTIDE SEQUENCE</scope>
    <source>
        <strain evidence="8">DSM 17368 / JCM 12287 / NRRL B-23963</strain>
    </source>
</reference>
<name>G8QZM8_OWEHD</name>
<keyword evidence="3 5" id="KW-0378">Hydrolase</keyword>
<evidence type="ECO:0000313" key="7">
    <source>
        <dbReference type="EMBL" id="AEV33681.1"/>
    </source>
</evidence>
<keyword evidence="2 5" id="KW-0645">Protease</keyword>
<dbReference type="EMBL" id="CP003156">
    <property type="protein sequence ID" value="AEV33681.1"/>
    <property type="molecule type" value="Genomic_DNA"/>
</dbReference>
<dbReference type="CDD" id="cd06782">
    <property type="entry name" value="cpPDZ_CPP-like"/>
    <property type="match status" value="1"/>
</dbReference>
<dbReference type="CDD" id="cd07560">
    <property type="entry name" value="Peptidase_S41_CPP"/>
    <property type="match status" value="1"/>
</dbReference>
<evidence type="ECO:0000256" key="3">
    <source>
        <dbReference type="ARBA" id="ARBA00022801"/>
    </source>
</evidence>
<dbReference type="SMART" id="SM00228">
    <property type="entry name" value="PDZ"/>
    <property type="match status" value="1"/>
</dbReference>
<evidence type="ECO:0000259" key="6">
    <source>
        <dbReference type="PROSITE" id="PS50106"/>
    </source>
</evidence>